<dbReference type="SUPFAM" id="SSF53822">
    <property type="entry name" value="Periplasmic binding protein-like I"/>
    <property type="match status" value="1"/>
</dbReference>
<feature type="transmembrane region" description="Helical" evidence="15">
    <location>
        <begin position="451"/>
        <end position="472"/>
    </location>
</feature>
<dbReference type="GO" id="GO:0005524">
    <property type="term" value="F:ATP binding"/>
    <property type="evidence" value="ECO:0007669"/>
    <property type="project" value="InterPro"/>
</dbReference>
<evidence type="ECO:0000256" key="13">
    <source>
        <dbReference type="RuleBase" id="RU000405"/>
    </source>
</evidence>
<feature type="domain" description="Protein kinase" evidence="16">
    <location>
        <begin position="505"/>
        <end position="785"/>
    </location>
</feature>
<keyword evidence="12 14" id="KW-0141">cGMP biosynthesis</keyword>
<evidence type="ECO:0000256" key="9">
    <source>
        <dbReference type="ARBA" id="ARBA00023170"/>
    </source>
</evidence>
<dbReference type="InterPro" id="IPR011009">
    <property type="entry name" value="Kinase-like_dom_sf"/>
</dbReference>
<dbReference type="PANTHER" id="PTHR11920">
    <property type="entry name" value="GUANYLYL CYCLASE"/>
    <property type="match status" value="1"/>
</dbReference>
<evidence type="ECO:0000256" key="12">
    <source>
        <dbReference type="ARBA" id="ARBA00023293"/>
    </source>
</evidence>
<dbReference type="OMA" id="AYWNIAM"/>
<name>W5M3H3_LEPOC</name>
<dbReference type="InterPro" id="IPR050401">
    <property type="entry name" value="Cyclic_nucleotide_synthase"/>
</dbReference>
<dbReference type="GO" id="GO:0004383">
    <property type="term" value="F:guanylate cyclase activity"/>
    <property type="evidence" value="ECO:0000318"/>
    <property type="project" value="GO_Central"/>
</dbReference>
<dbReference type="GO" id="GO:0017046">
    <property type="term" value="F:peptide hormone binding"/>
    <property type="evidence" value="ECO:0000318"/>
    <property type="project" value="GO_Central"/>
</dbReference>
<keyword evidence="6 15" id="KW-1133">Transmembrane helix</keyword>
<dbReference type="InterPro" id="IPR001245">
    <property type="entry name" value="Ser-Thr/Tyr_kinase_cat_dom"/>
</dbReference>
<dbReference type="GO" id="GO:0016941">
    <property type="term" value="F:natriuretic peptide receptor activity"/>
    <property type="evidence" value="ECO:0000318"/>
    <property type="project" value="GO_Central"/>
</dbReference>
<evidence type="ECO:0000256" key="8">
    <source>
        <dbReference type="ARBA" id="ARBA00023136"/>
    </source>
</evidence>
<dbReference type="Ensembl" id="ENSLOCT00000002937.1">
    <property type="protein sequence ID" value="ENSLOCP00000002931.1"/>
    <property type="gene ID" value="ENSLOCG00000002488.1"/>
</dbReference>
<dbReference type="SMART" id="SM00044">
    <property type="entry name" value="CYCc"/>
    <property type="match status" value="1"/>
</dbReference>
<dbReference type="GO" id="GO:0005886">
    <property type="term" value="C:plasma membrane"/>
    <property type="evidence" value="ECO:0000318"/>
    <property type="project" value="GO_Central"/>
</dbReference>
<dbReference type="PROSITE" id="PS50011">
    <property type="entry name" value="PROTEIN_KINASE_DOM"/>
    <property type="match status" value="1"/>
</dbReference>
<dbReference type="SUPFAM" id="SSF56112">
    <property type="entry name" value="Protein kinase-like (PK-like)"/>
    <property type="match status" value="1"/>
</dbReference>
<evidence type="ECO:0000256" key="4">
    <source>
        <dbReference type="ARBA" id="ARBA00022729"/>
    </source>
</evidence>
<dbReference type="GO" id="GO:0006182">
    <property type="term" value="P:cGMP biosynthetic process"/>
    <property type="evidence" value="ECO:0000318"/>
    <property type="project" value="GO_Central"/>
</dbReference>
<comment type="subcellular location">
    <subcellularLocation>
        <location evidence="1">Membrane</location>
        <topology evidence="1">Single-pass type I membrane protein</topology>
    </subcellularLocation>
</comment>
<dbReference type="GO" id="GO:0004672">
    <property type="term" value="F:protein kinase activity"/>
    <property type="evidence" value="ECO:0007669"/>
    <property type="project" value="InterPro"/>
</dbReference>
<dbReference type="Pfam" id="PF01094">
    <property type="entry name" value="ANF_receptor"/>
    <property type="match status" value="1"/>
</dbReference>
<evidence type="ECO:0000256" key="10">
    <source>
        <dbReference type="ARBA" id="ARBA00023180"/>
    </source>
</evidence>
<reference evidence="18" key="2">
    <citation type="submission" date="2025-08" db="UniProtKB">
        <authorList>
            <consortium name="Ensembl"/>
        </authorList>
    </citation>
    <scope>IDENTIFICATION</scope>
</reference>
<evidence type="ECO:0000256" key="15">
    <source>
        <dbReference type="SAM" id="Phobius"/>
    </source>
</evidence>
<evidence type="ECO:0000256" key="11">
    <source>
        <dbReference type="ARBA" id="ARBA00023239"/>
    </source>
</evidence>
<dbReference type="Bgee" id="ENSLOCG00000002488">
    <property type="expression patterns" value="Expressed in testis and 2 other cell types or tissues"/>
</dbReference>
<dbReference type="GO" id="GO:0005525">
    <property type="term" value="F:GTP binding"/>
    <property type="evidence" value="ECO:0007669"/>
    <property type="project" value="UniProtKB-KW"/>
</dbReference>
<evidence type="ECO:0000259" key="16">
    <source>
        <dbReference type="PROSITE" id="PS50011"/>
    </source>
</evidence>
<dbReference type="Pfam" id="PF07714">
    <property type="entry name" value="PK_Tyr_Ser-Thr"/>
    <property type="match status" value="1"/>
</dbReference>
<protein>
    <recommendedName>
        <fullName evidence="2 14">Guanylate cyclase</fullName>
        <ecNumber evidence="2 14">4.6.1.2</ecNumber>
    </recommendedName>
</protein>
<dbReference type="InterPro" id="IPR028082">
    <property type="entry name" value="Peripla_BP_I"/>
</dbReference>
<keyword evidence="3 15" id="KW-0812">Transmembrane</keyword>
<keyword evidence="11 13" id="KW-0456">Lyase</keyword>
<keyword evidence="7" id="KW-0342">GTP-binding</keyword>
<dbReference type="Gene3D" id="3.40.50.2300">
    <property type="match status" value="2"/>
</dbReference>
<dbReference type="InterPro" id="IPR001828">
    <property type="entry name" value="ANF_lig-bd_rcpt"/>
</dbReference>
<evidence type="ECO:0000313" key="18">
    <source>
        <dbReference type="Ensembl" id="ENSLOCP00000002931.1"/>
    </source>
</evidence>
<evidence type="ECO:0000256" key="5">
    <source>
        <dbReference type="ARBA" id="ARBA00022741"/>
    </source>
</evidence>
<dbReference type="GO" id="GO:0035556">
    <property type="term" value="P:intracellular signal transduction"/>
    <property type="evidence" value="ECO:0007669"/>
    <property type="project" value="InterPro"/>
</dbReference>
<dbReference type="InterPro" id="IPR001170">
    <property type="entry name" value="ANPR/GUC"/>
</dbReference>
<dbReference type="PROSITE" id="PS50125">
    <property type="entry name" value="GUANYLATE_CYCLASE_2"/>
    <property type="match status" value="1"/>
</dbReference>
<keyword evidence="10" id="KW-0325">Glycoprotein</keyword>
<dbReference type="STRING" id="7918.ENSLOCP00000002931"/>
<evidence type="ECO:0000256" key="3">
    <source>
        <dbReference type="ARBA" id="ARBA00022692"/>
    </source>
</evidence>
<evidence type="ECO:0000256" key="7">
    <source>
        <dbReference type="ARBA" id="ARBA00023134"/>
    </source>
</evidence>
<dbReference type="Gene3D" id="3.30.70.1230">
    <property type="entry name" value="Nucleotide cyclase"/>
    <property type="match status" value="1"/>
</dbReference>
<dbReference type="PRINTS" id="PR00255">
    <property type="entry name" value="NATPEPTIDER"/>
</dbReference>
<dbReference type="EMBL" id="AHAT01020470">
    <property type="status" value="NOT_ANNOTATED_CDS"/>
    <property type="molecule type" value="Genomic_DNA"/>
</dbReference>
<keyword evidence="5" id="KW-0547">Nucleotide-binding</keyword>
<reference evidence="19" key="1">
    <citation type="submission" date="2011-12" db="EMBL/GenBank/DDBJ databases">
        <title>The Draft Genome of Lepisosteus oculatus.</title>
        <authorList>
            <consortium name="The Broad Institute Genome Assembly &amp; Analysis Group"/>
            <consortium name="Computational R&amp;D Group"/>
            <consortium name="and Sequencing Platform"/>
            <person name="Di Palma F."/>
            <person name="Alfoldi J."/>
            <person name="Johnson J."/>
            <person name="Berlin A."/>
            <person name="Gnerre S."/>
            <person name="Jaffe D."/>
            <person name="MacCallum I."/>
            <person name="Young S."/>
            <person name="Walker B.J."/>
            <person name="Lander E.S."/>
            <person name="Lindblad-Toh K."/>
        </authorList>
    </citation>
    <scope>NUCLEOTIDE SEQUENCE [LARGE SCALE GENOMIC DNA]</scope>
</reference>
<feature type="domain" description="Guanylate cyclase" evidence="17">
    <location>
        <begin position="856"/>
        <end position="986"/>
    </location>
</feature>
<dbReference type="GeneTree" id="ENSGT00940000156223"/>
<dbReference type="InterPro" id="IPR001054">
    <property type="entry name" value="A/G_cyclase"/>
</dbReference>
<keyword evidence="9" id="KW-0675">Receptor</keyword>
<evidence type="ECO:0000256" key="6">
    <source>
        <dbReference type="ARBA" id="ARBA00022989"/>
    </source>
</evidence>
<reference evidence="18" key="3">
    <citation type="submission" date="2025-09" db="UniProtKB">
        <authorList>
            <consortium name="Ensembl"/>
        </authorList>
    </citation>
    <scope>IDENTIFICATION</scope>
</reference>
<dbReference type="GO" id="GO:0007168">
    <property type="term" value="P:receptor guanylyl cyclase signaling pathway"/>
    <property type="evidence" value="ECO:0000318"/>
    <property type="project" value="GO_Central"/>
</dbReference>
<keyword evidence="19" id="KW-1185">Reference proteome</keyword>
<accession>W5M3H3</accession>
<dbReference type="SUPFAM" id="SSF55073">
    <property type="entry name" value="Nucleotide cyclase"/>
    <property type="match status" value="1"/>
</dbReference>
<dbReference type="Pfam" id="PF00211">
    <property type="entry name" value="Guanylate_cyc"/>
    <property type="match status" value="1"/>
</dbReference>
<dbReference type="EMBL" id="AHAT01020472">
    <property type="status" value="NOT_ANNOTATED_CDS"/>
    <property type="molecule type" value="Genomic_DNA"/>
</dbReference>
<evidence type="ECO:0000256" key="14">
    <source>
        <dbReference type="RuleBase" id="RU003431"/>
    </source>
</evidence>
<dbReference type="Proteomes" id="UP000018468">
    <property type="component" value="Linkage group LG4"/>
</dbReference>
<dbReference type="InterPro" id="IPR029787">
    <property type="entry name" value="Nucleotide_cyclase"/>
</dbReference>
<evidence type="ECO:0000256" key="2">
    <source>
        <dbReference type="ARBA" id="ARBA00012202"/>
    </source>
</evidence>
<dbReference type="PROSITE" id="PS00452">
    <property type="entry name" value="GUANYLATE_CYCLASE_1"/>
    <property type="match status" value="1"/>
</dbReference>
<dbReference type="InParanoid" id="W5M3H3"/>
<dbReference type="EMBL" id="AHAT01020471">
    <property type="status" value="NOT_ANNOTATED_CDS"/>
    <property type="molecule type" value="Genomic_DNA"/>
</dbReference>
<dbReference type="AlphaFoldDB" id="W5M3H3"/>
<keyword evidence="4" id="KW-0732">Signal</keyword>
<evidence type="ECO:0000256" key="1">
    <source>
        <dbReference type="ARBA" id="ARBA00004479"/>
    </source>
</evidence>
<dbReference type="PANTHER" id="PTHR11920:SF464">
    <property type="entry name" value="GUANYLATE CYCLASE"/>
    <property type="match status" value="1"/>
</dbReference>
<proteinExistence type="inferred from homology"/>
<dbReference type="Gene3D" id="1.10.510.10">
    <property type="entry name" value="Transferase(Phosphotransferase) domain 1"/>
    <property type="match status" value="1"/>
</dbReference>
<comment type="similarity">
    <text evidence="13">Belongs to the adenylyl cyclase class-4/guanylyl cyclase family.</text>
</comment>
<dbReference type="eggNOG" id="KOG1023">
    <property type="taxonomic scope" value="Eukaryota"/>
</dbReference>
<dbReference type="CDD" id="cd07302">
    <property type="entry name" value="CHD"/>
    <property type="match status" value="1"/>
</dbReference>
<comment type="catalytic activity">
    <reaction evidence="14">
        <text>GTP = 3',5'-cyclic GMP + diphosphate</text>
        <dbReference type="Rhea" id="RHEA:13665"/>
        <dbReference type="ChEBI" id="CHEBI:33019"/>
        <dbReference type="ChEBI" id="CHEBI:37565"/>
        <dbReference type="ChEBI" id="CHEBI:57746"/>
        <dbReference type="EC" id="4.6.1.2"/>
    </reaction>
</comment>
<dbReference type="CDD" id="cd12087">
    <property type="entry name" value="TM_EGFR-like"/>
    <property type="match status" value="1"/>
</dbReference>
<dbReference type="EC" id="4.6.1.2" evidence="2 14"/>
<evidence type="ECO:0000313" key="19">
    <source>
        <dbReference type="Proteomes" id="UP000018468"/>
    </source>
</evidence>
<keyword evidence="8 15" id="KW-0472">Membrane</keyword>
<dbReference type="CDD" id="cd06352">
    <property type="entry name" value="PBP1_NPR_GC-like"/>
    <property type="match status" value="1"/>
</dbReference>
<dbReference type="HOGENOM" id="CLU_001072_1_3_1"/>
<dbReference type="InterPro" id="IPR000719">
    <property type="entry name" value="Prot_kinase_dom"/>
</dbReference>
<sequence>MDFKLLISMPNTSSQFHVGRIGAGALIAIDEINRNSILLKVYLLGHRLVYEYVDDECDAIRGPGKIVSLQHNQNYSAFIGPSCSKVCSHVGRLAGYWNIAVVSPICADSEFLDKKEFPTMTRVFGPFTKMGSFFVKICEKFNWRRIGIIYDTSPTWTIPAGGIRLYYTVQGLVNSDTGSFHHFSSIGQRAMRNEIELSHQLSVKHINIRHNSSLLAKCMQIKYLNDILINAHNQGLINGEYVFFCFEPYEQKQRCKAGGGAVSGCKLQRRDAYDSIAREAYQALFLLTLYKPDNERYMNFSAEVIRRSKEDFGYQYEPGEKVSVLPAIAHDSVWLYAHALNETISENGDPYNGTAISRKMWNRTITGIQGEVTIDDNGDRESSYMMYHVQNKSNGTFQVIANYFGTRKNYEQVPGLSIVWPGGRSTPPLDTPVCGFTEEMCEDDSKARTTIIAVGLIGGLLAVVIVGLSLLYRKYKLQEKASLMLWKVNFSEVSMMETKHNSSVYKKLEIFLRGYTYKAISESENTQSDFLFTKAAMYKENICSIRFLHVKSINLNNELINELRQCRDLNHPNVCSFIGACLESPHHCLLTEYCPKGSLQDILKNDSIKLDWMFKYSLMLDIVKGMDYIHKSYLRSHGHLSSSNCVVDSRFVLKITDFGLSNLRRPNTAGIQNSKEHWQCLLWRAPELLRGNMPTNGTQKGDVYSFGIIAQEIVYRNGVFFIPSCVLKANEIIEKVKEGGSNSFRPYTDTTECPGPLAMLMKSCWRERPSERPDFTSLKATVKKLDRGSDNILDNLLSRMEQYASNLEDIVNERTAQLLEEKKKAESLLTQMLPRSVAIQLISGKTVQAETYDCVTIYFSDIVGFTAMSAGITPMQVVDLLNDLYTYFDNIIDNHDVYKVETIGDAYMVVSGLPIRNGDEHAKEIARMSLSIVDAMKKFENRHVPGQQLKVRIGLHSGPCVAGVVGLKMPRYCLFGDTVNTASRMESYGLPLKVHVSSSAKDLLDKFRTFRFELRGDIHMKGKGLVRTFWLLGEETKRHWNDI</sequence>
<evidence type="ECO:0000259" key="17">
    <source>
        <dbReference type="PROSITE" id="PS50125"/>
    </source>
</evidence>
<dbReference type="InterPro" id="IPR018297">
    <property type="entry name" value="A/G_cyclase_CS"/>
</dbReference>
<organism evidence="18 19">
    <name type="scientific">Lepisosteus oculatus</name>
    <name type="common">Spotted gar</name>
    <dbReference type="NCBI Taxonomy" id="7918"/>
    <lineage>
        <taxon>Eukaryota</taxon>
        <taxon>Metazoa</taxon>
        <taxon>Chordata</taxon>
        <taxon>Craniata</taxon>
        <taxon>Vertebrata</taxon>
        <taxon>Euteleostomi</taxon>
        <taxon>Actinopterygii</taxon>
        <taxon>Neopterygii</taxon>
        <taxon>Holostei</taxon>
        <taxon>Semionotiformes</taxon>
        <taxon>Lepisosteidae</taxon>
        <taxon>Lepisosteus</taxon>
    </lineage>
</organism>